<dbReference type="EC" id="2.4.1.-" evidence="12"/>
<sequence>MAMKIDYLLPLIAAIHLLCCPYTKVEESFNLQAMHDILYHRLNLTQYDHLEFPGVVPRTFLGPMFVCSLASPAFALLQVLGCSKIWTQYLVRAVLGLCVLGSYHVFRKAVEFVLGAQVAVWFVSITLTQYHFMFYLSRPLPNIFALPLVLLALTGWLRRRYSLFIVASAAAIIIFRGELALFLGLILLFELVYRHITIPKLFRVAAPAGVVFLSITVLIDSVYWGRLLWPEGEVLWFNVVMNRSHEYGTSPFLWYFYSALPRGLGATFLLVPLGAIMDIRVRRILMPAFFFVLLYSFLPHKELRFIIYVFPLFNVVAAAACSRIWEARRQSSIHLLLALGTAGHLVLNCLFSVLLLCIATQNYPGGVALSNLHYMERSEVNVNIHVDNLAAQTGVSRFTQENLLWTYNKTENLKNGSPEMFAYTHLLLEARSKYSPNLKPYSRTHDIIDVVEAFSHISFNYNSFLPMRIKTKPALFTLRRKKEFAKLFEAAFADDEPLEREGDLVSDELLTSNLPPSMDNENDEMDKDETLSKEQATETNLPAETSMVKKIVKERVKQLKRRKRKVTLEDKLASEDFETDSVPLSDLDLAKQEPFEEEENTLCEGMEDVIEKETNILEARVEENLKEEKIDKLEVGDVEEILEEIDIFVDKMEENALDEKIDEILAEKSKDEKEEEERLKKKLKPIKGKLDILLAEKKNAKASKGLRDQGGCVNCVDSNKDNQILSIEEAAISDPLESDSSSSKKDILEALSETSLKPVETILDVNFKVLQTIQSFEPDLSVEEDDIARVPVISPLPSKDSGPLLASIKPHISLTEQISKSELLLAPDASAEYTLISTDSIQQAFAESTPQPLEMSTISPMVLDSISLKNDLYSDDLLVSITDVVEKSQVLSEPLVPTPVLVSSPSTSAPLLATPIIPSPTELTSVENLQTVPTSAHVENSIVEVSDNDKEAAKEDKQDLYSVESNNVNINTEMEAASSKLPPPVDTPSDPVTGKASSEEHATTSLPLPPPVARKQADEFVTHHSRDGIKMDPSDRNLSANTSVAQ</sequence>
<keyword evidence="14" id="KW-0732">Signal</keyword>
<evidence type="ECO:0000256" key="10">
    <source>
        <dbReference type="ARBA" id="ARBA00044721"/>
    </source>
</evidence>
<comment type="catalytic activity">
    <reaction evidence="11">
        <text>an alpha-D-Man-(1-&gt;2)-alpha-D-Man-(1-&gt;2)-alpha-D-Man-(1-&gt;3)-[alpha-D-Man-(1-&gt;2)-alpha-D-Man-(1-&gt;3)-alpha-D-Man-(1-&gt;6)]-beta-D-Man-(1-&gt;4)-beta-D-GlcNAc-(1-&gt;4)-alpha-D-GlcNAc-diphospho-di-trans,poly-cis-dolichol + a di-trans,poly-cis-dolichyl beta-D-mannosyl phosphate = an alpha-D-Man-(1-&gt;2)-alpha-D-Man-(1-&gt;2)-alpha-D-Man-(1-&gt;3)-[alpha-D-Man-(1-&gt;2)-alpha-D-Man-(1-&gt;3)-[alpha-D-Man-(1-&gt;6)]-alpha-D-Man-(1-&gt;6)]-beta-D-Man-(1-&gt;4)-beta-D-GlcNAc-(1-&gt;4)-alpha-D-GlcNAc-diphospho-di-trans,poly-cis-dolichol + a di-trans,poly-cis-dolichyl phosphate + H(+)</text>
        <dbReference type="Rhea" id="RHEA:29535"/>
        <dbReference type="Rhea" id="RHEA-COMP:19498"/>
        <dbReference type="Rhea" id="RHEA-COMP:19501"/>
        <dbReference type="Rhea" id="RHEA-COMP:19518"/>
        <dbReference type="Rhea" id="RHEA-COMP:19519"/>
        <dbReference type="ChEBI" id="CHEBI:15378"/>
        <dbReference type="ChEBI" id="CHEBI:57683"/>
        <dbReference type="ChEBI" id="CHEBI:58211"/>
        <dbReference type="ChEBI" id="CHEBI:132517"/>
        <dbReference type="ChEBI" id="CHEBI:132519"/>
        <dbReference type="EC" id="2.4.1.260"/>
    </reaction>
    <physiologicalReaction direction="left-to-right" evidence="11">
        <dbReference type="Rhea" id="RHEA:29536"/>
    </physiologicalReaction>
</comment>
<feature type="transmembrane region" description="Helical" evidence="12">
    <location>
        <begin position="163"/>
        <end position="189"/>
    </location>
</feature>
<keyword evidence="16" id="KW-1185">Reference proteome</keyword>
<comment type="pathway">
    <text evidence="2">Protein modification; protein glycosylation.</text>
</comment>
<evidence type="ECO:0000256" key="1">
    <source>
        <dbReference type="ARBA" id="ARBA00004477"/>
    </source>
</evidence>
<name>A0AAV7XVC4_9NEOP</name>
<feature type="transmembrane region" description="Helical" evidence="12">
    <location>
        <begin position="283"/>
        <end position="299"/>
    </location>
</feature>
<comment type="function">
    <text evidence="10">Mannosyltransferase that operates in the biosynthetic pathway of dolichol-linked oligosaccharides, the glycan precursors employed in protein asparagine (N)-glycosylation. The assembly of dolichol-linked oligosaccharides begins on the cytosolic side of the endoplasmic reticulum membrane and finishes in its lumen. The sequential addition of sugars to dolichol pyrophosphate produces dolichol-linked oligosaccharides containing fourteen sugars, including two GlcNAcs, nine mannoses and three glucoses. Once assembled, the oligosaccharide is transferred from the lipid to nascent proteins by oligosaccharyltransferases. In the lumen of the endoplasmic reticulum, adds the eighth mannose residue in an alpha-1,6 linkage onto Man(7)GlcNAc(2)-PP-dolichol to produce Man(8)GlcNAc(2)-PP-dolichol.</text>
</comment>
<dbReference type="AlphaFoldDB" id="A0AAV7XVC4"/>
<keyword evidence="6 12" id="KW-0812">Transmembrane</keyword>
<evidence type="ECO:0000313" key="15">
    <source>
        <dbReference type="EMBL" id="KAJ1528539.1"/>
    </source>
</evidence>
<dbReference type="GO" id="GO:0052917">
    <property type="term" value="F:dol-P-Man:Man(7)GlcNAc(2)-PP-Dol alpha-1,6-mannosyltransferase activity"/>
    <property type="evidence" value="ECO:0007669"/>
    <property type="project" value="UniProtKB-EC"/>
</dbReference>
<keyword evidence="7 12" id="KW-0256">Endoplasmic reticulum</keyword>
<accession>A0AAV7XVC4</accession>
<evidence type="ECO:0000256" key="4">
    <source>
        <dbReference type="ARBA" id="ARBA00022676"/>
    </source>
</evidence>
<evidence type="ECO:0000313" key="16">
    <source>
        <dbReference type="Proteomes" id="UP001075354"/>
    </source>
</evidence>
<proteinExistence type="inferred from homology"/>
<dbReference type="PANTHER" id="PTHR22760:SF1">
    <property type="entry name" value="DOL-P-MAN:MAN(7)GLCNAC(2)-PP-DOL ALPHA-1,6-MANNOSYLTRANSFERASE"/>
    <property type="match status" value="1"/>
</dbReference>
<feature type="region of interest" description="Disordered" evidence="13">
    <location>
        <begin position="975"/>
        <end position="1046"/>
    </location>
</feature>
<feature type="transmembrane region" description="Helical" evidence="12">
    <location>
        <begin position="139"/>
        <end position="157"/>
    </location>
</feature>
<dbReference type="GO" id="GO:0006487">
    <property type="term" value="P:protein N-linked glycosylation"/>
    <property type="evidence" value="ECO:0007669"/>
    <property type="project" value="TreeGrafter"/>
</dbReference>
<evidence type="ECO:0000256" key="3">
    <source>
        <dbReference type="ARBA" id="ARBA00007063"/>
    </source>
</evidence>
<feature type="transmembrane region" description="Helical" evidence="12">
    <location>
        <begin position="252"/>
        <end position="271"/>
    </location>
</feature>
<protein>
    <recommendedName>
        <fullName evidence="12">Mannosyltransferase</fullName>
        <ecNumber evidence="12">2.4.1.-</ecNumber>
    </recommendedName>
</protein>
<evidence type="ECO:0000256" key="7">
    <source>
        <dbReference type="ARBA" id="ARBA00022824"/>
    </source>
</evidence>
<gene>
    <name evidence="15" type="ORF">ONE63_006945</name>
</gene>
<feature type="compositionally biased region" description="Basic and acidic residues" evidence="13">
    <location>
        <begin position="1015"/>
        <end position="1035"/>
    </location>
</feature>
<dbReference type="InterPro" id="IPR005599">
    <property type="entry name" value="GPI_mannosylTrfase"/>
</dbReference>
<keyword evidence="9 12" id="KW-0472">Membrane</keyword>
<feature type="transmembrane region" description="Helical" evidence="12">
    <location>
        <begin position="305"/>
        <end position="325"/>
    </location>
</feature>
<comment type="caution">
    <text evidence="15">The sequence shown here is derived from an EMBL/GenBank/DDBJ whole genome shotgun (WGS) entry which is preliminary data.</text>
</comment>
<feature type="region of interest" description="Disordered" evidence="13">
    <location>
        <begin position="504"/>
        <end position="537"/>
    </location>
</feature>
<evidence type="ECO:0000256" key="6">
    <source>
        <dbReference type="ARBA" id="ARBA00022692"/>
    </source>
</evidence>
<evidence type="ECO:0000256" key="9">
    <source>
        <dbReference type="ARBA" id="ARBA00023136"/>
    </source>
</evidence>
<dbReference type="EMBL" id="JAPTSV010000004">
    <property type="protein sequence ID" value="KAJ1528539.1"/>
    <property type="molecule type" value="Genomic_DNA"/>
</dbReference>
<organism evidence="15 16">
    <name type="scientific">Megalurothrips usitatus</name>
    <name type="common">bean blossom thrips</name>
    <dbReference type="NCBI Taxonomy" id="439358"/>
    <lineage>
        <taxon>Eukaryota</taxon>
        <taxon>Metazoa</taxon>
        <taxon>Ecdysozoa</taxon>
        <taxon>Arthropoda</taxon>
        <taxon>Hexapoda</taxon>
        <taxon>Insecta</taxon>
        <taxon>Pterygota</taxon>
        <taxon>Neoptera</taxon>
        <taxon>Paraneoptera</taxon>
        <taxon>Thysanoptera</taxon>
        <taxon>Terebrantia</taxon>
        <taxon>Thripoidea</taxon>
        <taxon>Thripidae</taxon>
        <taxon>Megalurothrips</taxon>
    </lineage>
</organism>
<evidence type="ECO:0000256" key="8">
    <source>
        <dbReference type="ARBA" id="ARBA00022989"/>
    </source>
</evidence>
<dbReference type="Proteomes" id="UP001075354">
    <property type="component" value="Chromosome 4"/>
</dbReference>
<feature type="compositionally biased region" description="Polar residues" evidence="13">
    <location>
        <begin position="1036"/>
        <end position="1046"/>
    </location>
</feature>
<dbReference type="Pfam" id="PF03901">
    <property type="entry name" value="Glyco_transf_22"/>
    <property type="match status" value="1"/>
</dbReference>
<feature type="transmembrane region" description="Helical" evidence="12">
    <location>
        <begin position="89"/>
        <end position="106"/>
    </location>
</feature>
<reference evidence="15" key="1">
    <citation type="submission" date="2022-12" db="EMBL/GenBank/DDBJ databases">
        <title>Chromosome-level genome assembly of the bean flower thrips Megalurothrips usitatus.</title>
        <authorList>
            <person name="Ma L."/>
            <person name="Liu Q."/>
            <person name="Li H."/>
            <person name="Cai W."/>
        </authorList>
    </citation>
    <scope>NUCLEOTIDE SEQUENCE</scope>
    <source>
        <strain evidence="15">Cailab_2022a</strain>
    </source>
</reference>
<feature type="signal peptide" evidence="14">
    <location>
        <begin position="1"/>
        <end position="25"/>
    </location>
</feature>
<comment type="subcellular location">
    <subcellularLocation>
        <location evidence="1 12">Endoplasmic reticulum membrane</location>
        <topology evidence="1 12">Multi-pass membrane protein</topology>
    </subcellularLocation>
</comment>
<evidence type="ECO:0000256" key="12">
    <source>
        <dbReference type="RuleBase" id="RU363075"/>
    </source>
</evidence>
<keyword evidence="5" id="KW-0808">Transferase</keyword>
<evidence type="ECO:0000256" key="11">
    <source>
        <dbReference type="ARBA" id="ARBA00048899"/>
    </source>
</evidence>
<comment type="similarity">
    <text evidence="3 12">Belongs to the glycosyltransferase 22 family.</text>
</comment>
<feature type="transmembrane region" description="Helical" evidence="12">
    <location>
        <begin position="201"/>
        <end position="224"/>
    </location>
</feature>
<keyword evidence="8 12" id="KW-1133">Transmembrane helix</keyword>
<feature type="transmembrane region" description="Helical" evidence="12">
    <location>
        <begin position="112"/>
        <end position="132"/>
    </location>
</feature>
<feature type="chain" id="PRO_5043563649" description="Mannosyltransferase" evidence="14">
    <location>
        <begin position="26"/>
        <end position="1046"/>
    </location>
</feature>
<dbReference type="GO" id="GO:0005789">
    <property type="term" value="C:endoplasmic reticulum membrane"/>
    <property type="evidence" value="ECO:0007669"/>
    <property type="project" value="UniProtKB-SubCell"/>
</dbReference>
<evidence type="ECO:0000256" key="5">
    <source>
        <dbReference type="ARBA" id="ARBA00022679"/>
    </source>
</evidence>
<feature type="transmembrane region" description="Helical" evidence="12">
    <location>
        <begin position="60"/>
        <end position="77"/>
    </location>
</feature>
<keyword evidence="4 12" id="KW-0328">Glycosyltransferase</keyword>
<evidence type="ECO:0000256" key="13">
    <source>
        <dbReference type="SAM" id="MobiDB-lite"/>
    </source>
</evidence>
<evidence type="ECO:0000256" key="14">
    <source>
        <dbReference type="SAM" id="SignalP"/>
    </source>
</evidence>
<dbReference type="PANTHER" id="PTHR22760">
    <property type="entry name" value="GLYCOSYLTRANSFERASE"/>
    <property type="match status" value="1"/>
</dbReference>
<evidence type="ECO:0000256" key="2">
    <source>
        <dbReference type="ARBA" id="ARBA00004922"/>
    </source>
</evidence>
<feature type="transmembrane region" description="Helical" evidence="12">
    <location>
        <begin position="332"/>
        <end position="356"/>
    </location>
</feature>